<keyword evidence="2" id="KW-0833">Ubl conjugation pathway</keyword>
<accession>A0A1V8TFD8</accession>
<dbReference type="PANTHER" id="PTHR46116:SF15">
    <property type="entry name" value="(E3-INDEPENDENT) E2 UBIQUITIN-CONJUGATING ENZYME"/>
    <property type="match status" value="1"/>
</dbReference>
<evidence type="ECO:0000256" key="1">
    <source>
        <dbReference type="ARBA" id="ARBA00022679"/>
    </source>
</evidence>
<reference evidence="6" key="1">
    <citation type="submission" date="2017-03" db="EMBL/GenBank/DDBJ databases">
        <title>Genomes of endolithic fungi from Antarctica.</title>
        <authorList>
            <person name="Coleine C."/>
            <person name="Masonjones S."/>
            <person name="Stajich J.E."/>
        </authorList>
    </citation>
    <scope>NUCLEOTIDE SEQUENCE [LARGE SCALE GENOMIC DNA]</scope>
    <source>
        <strain evidence="6">CCFEE 5527</strain>
    </source>
</reference>
<gene>
    <name evidence="5" type="ORF">B0A48_04454</name>
</gene>
<comment type="caution">
    <text evidence="5">The sequence shown here is derived from an EMBL/GenBank/DDBJ whole genome shotgun (WGS) entry which is preliminary data.</text>
</comment>
<dbReference type="CDD" id="cd23837">
    <property type="entry name" value="UBCc_UBE2O"/>
    <property type="match status" value="1"/>
</dbReference>
<dbReference type="InterPro" id="IPR057735">
    <property type="entry name" value="UBE2O-like_tSH3-B"/>
</dbReference>
<evidence type="ECO:0000313" key="6">
    <source>
        <dbReference type="Proteomes" id="UP000192596"/>
    </source>
</evidence>
<keyword evidence="1" id="KW-0808">Transferase</keyword>
<dbReference type="Gene3D" id="3.10.110.10">
    <property type="entry name" value="Ubiquitin Conjugating Enzyme"/>
    <property type="match status" value="1"/>
</dbReference>
<dbReference type="InterPro" id="IPR016135">
    <property type="entry name" value="UBQ-conjugating_enzyme/RWD"/>
</dbReference>
<evidence type="ECO:0000313" key="5">
    <source>
        <dbReference type="EMBL" id="OQO10097.1"/>
    </source>
</evidence>
<evidence type="ECO:0000256" key="3">
    <source>
        <dbReference type="SAM" id="MobiDB-lite"/>
    </source>
</evidence>
<sequence>MLCTEDIVVKKGSTRQPSPIATVERTVQDVDTHLPGPFMQEEDPIGKKGFSDAVWRKFSLDGVPPQGTVLIRWVRTDRVELIREDELEILHRQLYVGDVVMRGPGSTESGVVINVNSRCSLLPMGTATVKSNGKSLLSLSTFDDSTDSVRLSKQPPHLLDVPVSELQYEESPAEDDMIVYKGWLGKVLSMSCHLSLRLTDNSVVEVDEEVVELLSQAPELPRIGDVVKTKKANLRTGVWKFGRYNANVPPIGTVVSSRPVSIEVGWVSERLVGSIEHHEPPNVLERDEFESEHFRVYDRSRKPAASMDLPMVSNSEVEITMGLRVRFRDLAGAAVKYDGAGTFGKIERIPRQDTLGYDMNVFEVSSVSATVTVQWQDLSITTEPSTALIPDTAIDDEHAAWPGEAAHTLAASKIDGLSRPHQVGIIQSVKAAERMARIRWCPEASVAYTQPDKITEEGDVAEMVEAVVAIATGDTAEVSLYDLDAAAELNVRRGDVVLLDSGNVYRDLSRGAGDVCWLGEVVDTQLDGLLLIRLGLSDEVRDVALKREDVRVVIRSDGTDVLDDGGEDDTDEEDSAWDMDTDSEGDDADEVTDEEEAVYQDENGDPMDIDEAENEDWESDEGGVDVDTDIPEGDLPPAVSINSIAHGLDLSAGIHSISAHHSQATEPTTLSGPLPYLILSTAIPPSHHFASQPSSSNPATTKRIGKEHRILSSPDALPQGVYVRSWDSRLDLFRVLFIGPLGTPYASAPFIIDFYLPTDYPHGPPQAHFHSWPGESGLGGTGGVNPNLYETGKICLSLLGTWESGAKTEGWSSSKSTLLQVIVSILGLVLVPEPYFNEAGYEPLAGQEGSKRPSALYNERTFLRANGFVIGAVAALRARNSAALLPGMHDLQEELRWLYLKHAGPRLLDVVIERVEGILERSQAGSAEVDGSAVMSKGATIPLSRIAARLRSLTEA</sequence>
<dbReference type="GO" id="GO:0061631">
    <property type="term" value="F:ubiquitin conjugating enzyme activity"/>
    <property type="evidence" value="ECO:0007669"/>
    <property type="project" value="TreeGrafter"/>
</dbReference>
<dbReference type="AlphaFoldDB" id="A0A1V8TFD8"/>
<dbReference type="InterPro" id="IPR000608">
    <property type="entry name" value="UBC"/>
</dbReference>
<organism evidence="5 6">
    <name type="scientific">Cryoendolithus antarcticus</name>
    <dbReference type="NCBI Taxonomy" id="1507870"/>
    <lineage>
        <taxon>Eukaryota</taxon>
        <taxon>Fungi</taxon>
        <taxon>Dikarya</taxon>
        <taxon>Ascomycota</taxon>
        <taxon>Pezizomycotina</taxon>
        <taxon>Dothideomycetes</taxon>
        <taxon>Dothideomycetidae</taxon>
        <taxon>Cladosporiales</taxon>
        <taxon>Cladosporiaceae</taxon>
        <taxon>Cryoendolithus</taxon>
    </lineage>
</organism>
<dbReference type="Pfam" id="PF23046">
    <property type="entry name" value="tSH3-B_UBE2O"/>
    <property type="match status" value="1"/>
</dbReference>
<dbReference type="PROSITE" id="PS50127">
    <property type="entry name" value="UBC_2"/>
    <property type="match status" value="1"/>
</dbReference>
<protein>
    <recommendedName>
        <fullName evidence="4">UBC core domain-containing protein</fullName>
    </recommendedName>
</protein>
<feature type="region of interest" description="Disordered" evidence="3">
    <location>
        <begin position="559"/>
        <end position="632"/>
    </location>
</feature>
<dbReference type="STRING" id="1507870.A0A1V8TFD8"/>
<dbReference type="SUPFAM" id="SSF54495">
    <property type="entry name" value="UBC-like"/>
    <property type="match status" value="1"/>
</dbReference>
<keyword evidence="6" id="KW-1185">Reference proteome</keyword>
<proteinExistence type="predicted"/>
<evidence type="ECO:0000259" key="4">
    <source>
        <dbReference type="PROSITE" id="PS50127"/>
    </source>
</evidence>
<feature type="compositionally biased region" description="Acidic residues" evidence="3">
    <location>
        <begin position="560"/>
        <end position="632"/>
    </location>
</feature>
<dbReference type="InParanoid" id="A0A1V8TFD8"/>
<dbReference type="Proteomes" id="UP000192596">
    <property type="component" value="Unassembled WGS sequence"/>
</dbReference>
<dbReference type="Pfam" id="PF00179">
    <property type="entry name" value="UQ_con"/>
    <property type="match status" value="1"/>
</dbReference>
<dbReference type="SMART" id="SM00212">
    <property type="entry name" value="UBCc"/>
    <property type="match status" value="1"/>
</dbReference>
<feature type="domain" description="UBC core" evidence="4">
    <location>
        <begin position="699"/>
        <end position="868"/>
    </location>
</feature>
<name>A0A1V8TFD8_9PEZI</name>
<dbReference type="OrthoDB" id="47801at2759"/>
<dbReference type="PANTHER" id="PTHR46116">
    <property type="entry name" value="(E3-INDEPENDENT) E2 UBIQUITIN-CONJUGATING ENZYME"/>
    <property type="match status" value="1"/>
</dbReference>
<dbReference type="EMBL" id="NAJO01000009">
    <property type="protein sequence ID" value="OQO10097.1"/>
    <property type="molecule type" value="Genomic_DNA"/>
</dbReference>
<evidence type="ECO:0000256" key="2">
    <source>
        <dbReference type="ARBA" id="ARBA00022786"/>
    </source>
</evidence>